<feature type="transmembrane region" description="Helical" evidence="1">
    <location>
        <begin position="6"/>
        <end position="27"/>
    </location>
</feature>
<evidence type="ECO:0000313" key="2">
    <source>
        <dbReference type="EMBL" id="MDP4540474.1"/>
    </source>
</evidence>
<keyword evidence="1" id="KW-0812">Transmembrane</keyword>
<reference evidence="2 3" key="1">
    <citation type="submission" date="2023-08" db="EMBL/GenBank/DDBJ databases">
        <title>genomic of DY56.</title>
        <authorList>
            <person name="Wang Y."/>
        </authorList>
    </citation>
    <scope>NUCLEOTIDE SEQUENCE [LARGE SCALE GENOMIC DNA]</scope>
    <source>
        <strain evidence="2 3">DY56-A-20</strain>
    </source>
</reference>
<accession>A0ABT9HBS3</accession>
<name>A0ABT9HBS3_9SPHN</name>
<keyword evidence="1" id="KW-0472">Membrane</keyword>
<organism evidence="2 3">
    <name type="scientific">Qipengyuania benthica</name>
    <dbReference type="NCBI Taxonomy" id="3067651"/>
    <lineage>
        <taxon>Bacteria</taxon>
        <taxon>Pseudomonadati</taxon>
        <taxon>Pseudomonadota</taxon>
        <taxon>Alphaproteobacteria</taxon>
        <taxon>Sphingomonadales</taxon>
        <taxon>Erythrobacteraceae</taxon>
        <taxon>Qipengyuania</taxon>
    </lineage>
</organism>
<comment type="caution">
    <text evidence="2">The sequence shown here is derived from an EMBL/GenBank/DDBJ whole genome shotgun (WGS) entry which is preliminary data.</text>
</comment>
<proteinExistence type="predicted"/>
<sequence length="90" mass="9953">MNLSNDFVWLMWSLAFLLAFALIYLAFPVHRKVMVRAALGTAPLGLTEPLFVPEYWHPPSLFDLAQKPVLTSRVSFSLSASAALALCSTI</sequence>
<dbReference type="EMBL" id="JAVAIL010000004">
    <property type="protein sequence ID" value="MDP4540474.1"/>
    <property type="molecule type" value="Genomic_DNA"/>
</dbReference>
<gene>
    <name evidence="2" type="ORF">Q9K01_12640</name>
</gene>
<keyword evidence="1" id="KW-1133">Transmembrane helix</keyword>
<evidence type="ECO:0000256" key="1">
    <source>
        <dbReference type="SAM" id="Phobius"/>
    </source>
</evidence>
<dbReference type="Proteomes" id="UP001235664">
    <property type="component" value="Unassembled WGS sequence"/>
</dbReference>
<protein>
    <submittedName>
        <fullName evidence="2">Uncharacterized protein</fullName>
    </submittedName>
</protein>
<dbReference type="RefSeq" id="WP_305930551.1">
    <property type="nucleotide sequence ID" value="NZ_JAVAIL010000004.1"/>
</dbReference>
<evidence type="ECO:0000313" key="3">
    <source>
        <dbReference type="Proteomes" id="UP001235664"/>
    </source>
</evidence>
<keyword evidence="3" id="KW-1185">Reference proteome</keyword>